<evidence type="ECO:0000313" key="4">
    <source>
        <dbReference type="Proteomes" id="UP000034050"/>
    </source>
</evidence>
<comment type="caution">
    <text evidence="3">The sequence shown here is derived from an EMBL/GenBank/DDBJ whole genome shotgun (WGS) entry which is preliminary data.</text>
</comment>
<dbReference type="Proteomes" id="UP000034050">
    <property type="component" value="Unassembled WGS sequence"/>
</dbReference>
<evidence type="ECO:0000313" key="3">
    <source>
        <dbReference type="EMBL" id="KKS87163.1"/>
    </source>
</evidence>
<evidence type="ECO:0000259" key="2">
    <source>
        <dbReference type="Pfam" id="PF13439"/>
    </source>
</evidence>
<organism evidence="3 4">
    <name type="scientific">Candidatus Gottesmanbacteria bacterium GW2011_GWB1_43_11</name>
    <dbReference type="NCBI Taxonomy" id="1618446"/>
    <lineage>
        <taxon>Bacteria</taxon>
        <taxon>Candidatus Gottesmaniibacteriota</taxon>
    </lineage>
</organism>
<dbReference type="Gene3D" id="3.40.50.2000">
    <property type="entry name" value="Glycogen Phosphorylase B"/>
    <property type="match status" value="2"/>
</dbReference>
<dbReference type="STRING" id="1618446.UV61_C0003G0016"/>
<accession>A0A0G1FJX6</accession>
<evidence type="ECO:0000259" key="1">
    <source>
        <dbReference type="Pfam" id="PF00534"/>
    </source>
</evidence>
<dbReference type="PANTHER" id="PTHR45947:SF3">
    <property type="entry name" value="SULFOQUINOVOSYL TRANSFERASE SQD2"/>
    <property type="match status" value="1"/>
</dbReference>
<protein>
    <submittedName>
        <fullName evidence="3">Transcriptional regulator, ArsR family</fullName>
    </submittedName>
</protein>
<dbReference type="SUPFAM" id="SSF53756">
    <property type="entry name" value="UDP-Glycosyltransferase/glycogen phosphorylase"/>
    <property type="match status" value="1"/>
</dbReference>
<feature type="domain" description="Glycosyltransferase subfamily 4-like N-terminal" evidence="2">
    <location>
        <begin position="14"/>
        <end position="173"/>
    </location>
</feature>
<reference evidence="3 4" key="1">
    <citation type="journal article" date="2015" name="Nature">
        <title>rRNA introns, odd ribosomes, and small enigmatic genomes across a large radiation of phyla.</title>
        <authorList>
            <person name="Brown C.T."/>
            <person name="Hug L.A."/>
            <person name="Thomas B.C."/>
            <person name="Sharon I."/>
            <person name="Castelle C.J."/>
            <person name="Singh A."/>
            <person name="Wilkins M.J."/>
            <person name="Williams K.H."/>
            <person name="Banfield J.F."/>
        </authorList>
    </citation>
    <scope>NUCLEOTIDE SEQUENCE [LARGE SCALE GENOMIC DNA]</scope>
</reference>
<proteinExistence type="predicted"/>
<dbReference type="InterPro" id="IPR050194">
    <property type="entry name" value="Glycosyltransferase_grp1"/>
</dbReference>
<feature type="domain" description="Glycosyl transferase family 1" evidence="1">
    <location>
        <begin position="186"/>
        <end position="361"/>
    </location>
</feature>
<dbReference type="GO" id="GO:0016757">
    <property type="term" value="F:glycosyltransferase activity"/>
    <property type="evidence" value="ECO:0007669"/>
    <property type="project" value="InterPro"/>
</dbReference>
<dbReference type="Pfam" id="PF13439">
    <property type="entry name" value="Glyco_transf_4"/>
    <property type="match status" value="1"/>
</dbReference>
<gene>
    <name evidence="3" type="ORF">UV61_C0003G0016</name>
</gene>
<dbReference type="EMBL" id="LCFD01000003">
    <property type="protein sequence ID" value="KKS87163.1"/>
    <property type="molecule type" value="Genomic_DNA"/>
</dbReference>
<dbReference type="InterPro" id="IPR001296">
    <property type="entry name" value="Glyco_trans_1"/>
</dbReference>
<sequence>MKQRILYLTYHTEIGGGETSLIYLLQKLDKHIFAPLVVVPAVGQVSQRLQKLDIPVQIIPMSGFFWRKLFIPGLSLRTLWRLFKLVKEFRPRLIHVNHLNLVIYVGILGKSLGIPVVATAHGTWDAIYFYHEWLNHLCCTRILAISPQVAKWLTRFHILPNDKIRVVPLGVDITGFIPPKSKLYAKRRLQINPQKKVVTMVCRFDFAKNHLLFLQIANRVVHHISDVQFLLVGDWMNNLEPDSSQSRAVKHQLDTYLAKHPLLKPHVRFTGFVSDMVPVFQATDILFSSSLSETLPVSFLEGGACGLPLVALANTSTSEIVISNRTGFLIEHSQPQLLYMYLMKLLTHPTLCHRLGQNARTHIVNNFSLSKYAHQVETEYLSIIQTF</sequence>
<dbReference type="AlphaFoldDB" id="A0A0G1FJX6"/>
<dbReference type="InterPro" id="IPR028098">
    <property type="entry name" value="Glyco_trans_4-like_N"/>
</dbReference>
<name>A0A0G1FJX6_9BACT</name>
<dbReference type="CDD" id="cd03801">
    <property type="entry name" value="GT4_PimA-like"/>
    <property type="match status" value="1"/>
</dbReference>
<dbReference type="Pfam" id="PF00534">
    <property type="entry name" value="Glycos_transf_1"/>
    <property type="match status" value="1"/>
</dbReference>
<dbReference type="PANTHER" id="PTHR45947">
    <property type="entry name" value="SULFOQUINOVOSYL TRANSFERASE SQD2"/>
    <property type="match status" value="1"/>
</dbReference>